<feature type="transmembrane region" description="Helical" evidence="9">
    <location>
        <begin position="297"/>
        <end position="314"/>
    </location>
</feature>
<dbReference type="InterPro" id="IPR014755">
    <property type="entry name" value="Cu-Rt/internalin_Ig-like"/>
</dbReference>
<evidence type="ECO:0000256" key="2">
    <source>
        <dbReference type="ARBA" id="ARBA00022475"/>
    </source>
</evidence>
<dbReference type="RefSeq" id="WP_354700165.1">
    <property type="nucleotide sequence ID" value="NZ_CP114014.1"/>
</dbReference>
<dbReference type="InterPro" id="IPR014756">
    <property type="entry name" value="Ig_E-set"/>
</dbReference>
<dbReference type="Gene3D" id="2.60.40.1220">
    <property type="match status" value="1"/>
</dbReference>
<name>A0AAU7APW4_9ACTN</name>
<evidence type="ECO:0000256" key="7">
    <source>
        <dbReference type="ARBA" id="ARBA00023008"/>
    </source>
</evidence>
<evidence type="ECO:0000256" key="6">
    <source>
        <dbReference type="ARBA" id="ARBA00022989"/>
    </source>
</evidence>
<dbReference type="GO" id="GO:0046688">
    <property type="term" value="P:response to copper ion"/>
    <property type="evidence" value="ECO:0007669"/>
    <property type="project" value="InterPro"/>
</dbReference>
<dbReference type="GO" id="GO:0005507">
    <property type="term" value="F:copper ion binding"/>
    <property type="evidence" value="ECO:0007669"/>
    <property type="project" value="InterPro"/>
</dbReference>
<evidence type="ECO:0000256" key="3">
    <source>
        <dbReference type="ARBA" id="ARBA00022692"/>
    </source>
</evidence>
<keyword evidence="6 9" id="KW-1133">Transmembrane helix</keyword>
<feature type="transmembrane region" description="Helical" evidence="9">
    <location>
        <begin position="158"/>
        <end position="175"/>
    </location>
</feature>
<keyword evidence="4" id="KW-0479">Metal-binding</keyword>
<keyword evidence="8 9" id="KW-0472">Membrane</keyword>
<organism evidence="13">
    <name type="scientific">Paraconexibacter sp. AEG42_29</name>
    <dbReference type="NCBI Taxonomy" id="2997339"/>
    <lineage>
        <taxon>Bacteria</taxon>
        <taxon>Bacillati</taxon>
        <taxon>Actinomycetota</taxon>
        <taxon>Thermoleophilia</taxon>
        <taxon>Solirubrobacterales</taxon>
        <taxon>Paraconexibacteraceae</taxon>
        <taxon>Paraconexibacter</taxon>
    </lineage>
</organism>
<sequence length="598" mass="61996">MIRRLAILVLAACALAAALAGEASAHARLVDSVPARDAVAKTQPKTVQFRFDESVEGKFGAVKVFDVAARRVDDGDTKHPGGQGKVLQTGLKPNLPDGTYTATYRVVSADGHPVEGGLVFSIGKAGASTSKTIDELIGTAKAGPATKVPFGIARSIDYLATALAIGLLAFLLWCWRRGLAEVAGAGAEWRTASEALAARARRILFAVVLLGLVSTALGIVFQGAVAAGTTFWGALDGTILRDVISTRFGTVWALKAGVWAALGAALVVVAPRHAFALRPAALGADGQVLGAPGTARLVALIVPATALAFAPAFAGHATTQDEPLLLIPADVVHVLAMSLWFGGLAGLLLLVPRATAALEPVDRTRLLAAVLVRFSPLALACVLALSITGTLQSIVYLQSFGDFLDDAFGRAVLIKIGLILALIGMGATNRQRVLPQLRQLASGGGTPGAAGHLLRRTLRLEVGTVLVVLAVTGALVGYAPPSSTAGVTGPVNISERLGPLQLEATIEPARVGANTMHLYLFAAKGGRPFDGTQEITVTATQKKSGVGPIAVSMQKTGPGHYTADRFQLVPGGTWTFDVVDRVSEFDQYETSFTAEVGR</sequence>
<dbReference type="PANTHER" id="PTHR34820:SF4">
    <property type="entry name" value="INNER MEMBRANE PROTEIN YEBZ"/>
    <property type="match status" value="1"/>
</dbReference>
<keyword evidence="2" id="KW-1003">Cell membrane</keyword>
<protein>
    <submittedName>
        <fullName evidence="13">Copper transport protein YcnJ</fullName>
    </submittedName>
</protein>
<dbReference type="InterPro" id="IPR007348">
    <property type="entry name" value="CopC_dom"/>
</dbReference>
<evidence type="ECO:0000256" key="5">
    <source>
        <dbReference type="ARBA" id="ARBA00022729"/>
    </source>
</evidence>
<reference evidence="13" key="1">
    <citation type="submission" date="2022-12" db="EMBL/GenBank/DDBJ databases">
        <title>Paraconexibacter alkalitolerans sp. nov. and Baekduia alba sp. nov., isolated from soil and emended description of the genera Paraconexibacter (Chun et al., 2020) and Baekduia (An et al., 2020).</title>
        <authorList>
            <person name="Vieira S."/>
            <person name="Huber K.J."/>
            <person name="Geppert A."/>
            <person name="Wolf J."/>
            <person name="Neumann-Schaal M."/>
            <person name="Muesken M."/>
            <person name="Overmann J."/>
        </authorList>
    </citation>
    <scope>NUCLEOTIDE SEQUENCE</scope>
    <source>
        <strain evidence="13">AEG42_29</strain>
    </source>
</reference>
<feature type="transmembrane region" description="Helical" evidence="9">
    <location>
        <begin position="203"/>
        <end position="232"/>
    </location>
</feature>
<dbReference type="Pfam" id="PF05425">
    <property type="entry name" value="CopD"/>
    <property type="match status" value="1"/>
</dbReference>
<feature type="chain" id="PRO_5043750276" evidence="10">
    <location>
        <begin position="21"/>
        <end position="598"/>
    </location>
</feature>
<dbReference type="InterPro" id="IPR032694">
    <property type="entry name" value="CopC/D"/>
</dbReference>
<dbReference type="KEGG" id="parq:DSM112329_00429"/>
<gene>
    <name evidence="13" type="primary">ycnJ</name>
    <name evidence="13" type="ORF">DSM112329_00429</name>
</gene>
<dbReference type="GO" id="GO:0005886">
    <property type="term" value="C:plasma membrane"/>
    <property type="evidence" value="ECO:0007669"/>
    <property type="project" value="UniProtKB-SubCell"/>
</dbReference>
<evidence type="ECO:0000256" key="9">
    <source>
        <dbReference type="SAM" id="Phobius"/>
    </source>
</evidence>
<feature type="transmembrane region" description="Helical" evidence="9">
    <location>
        <begin position="366"/>
        <end position="387"/>
    </location>
</feature>
<dbReference type="InterPro" id="IPR008457">
    <property type="entry name" value="Cu-R_CopD_dom"/>
</dbReference>
<feature type="signal peptide" evidence="10">
    <location>
        <begin position="1"/>
        <end position="20"/>
    </location>
</feature>
<accession>A0AAU7APW4</accession>
<feature type="transmembrane region" description="Helical" evidence="9">
    <location>
        <begin position="462"/>
        <end position="480"/>
    </location>
</feature>
<dbReference type="GO" id="GO:0006825">
    <property type="term" value="P:copper ion transport"/>
    <property type="evidence" value="ECO:0007669"/>
    <property type="project" value="InterPro"/>
</dbReference>
<evidence type="ECO:0000259" key="11">
    <source>
        <dbReference type="Pfam" id="PF04234"/>
    </source>
</evidence>
<dbReference type="Pfam" id="PF04234">
    <property type="entry name" value="CopC"/>
    <property type="match status" value="1"/>
</dbReference>
<evidence type="ECO:0000259" key="12">
    <source>
        <dbReference type="Pfam" id="PF05425"/>
    </source>
</evidence>
<dbReference type="SUPFAM" id="SSF81296">
    <property type="entry name" value="E set domains"/>
    <property type="match status" value="1"/>
</dbReference>
<feature type="domain" description="Copper resistance protein D" evidence="12">
    <location>
        <begin position="369"/>
        <end position="475"/>
    </location>
</feature>
<dbReference type="AlphaFoldDB" id="A0AAU7APW4"/>
<feature type="transmembrane region" description="Helical" evidence="9">
    <location>
        <begin position="407"/>
        <end position="428"/>
    </location>
</feature>
<feature type="transmembrane region" description="Helical" evidence="9">
    <location>
        <begin position="334"/>
        <end position="354"/>
    </location>
</feature>
<evidence type="ECO:0000256" key="1">
    <source>
        <dbReference type="ARBA" id="ARBA00004651"/>
    </source>
</evidence>
<keyword evidence="7" id="KW-0186">Copper</keyword>
<evidence type="ECO:0000256" key="10">
    <source>
        <dbReference type="SAM" id="SignalP"/>
    </source>
</evidence>
<feature type="domain" description="CopC" evidence="11">
    <location>
        <begin position="26"/>
        <end position="122"/>
    </location>
</feature>
<evidence type="ECO:0000256" key="4">
    <source>
        <dbReference type="ARBA" id="ARBA00022723"/>
    </source>
</evidence>
<dbReference type="GO" id="GO:0042597">
    <property type="term" value="C:periplasmic space"/>
    <property type="evidence" value="ECO:0007669"/>
    <property type="project" value="InterPro"/>
</dbReference>
<dbReference type="EMBL" id="CP114014">
    <property type="protein sequence ID" value="XAY03609.1"/>
    <property type="molecule type" value="Genomic_DNA"/>
</dbReference>
<proteinExistence type="predicted"/>
<feature type="transmembrane region" description="Helical" evidence="9">
    <location>
        <begin position="252"/>
        <end position="270"/>
    </location>
</feature>
<keyword evidence="5 10" id="KW-0732">Signal</keyword>
<evidence type="ECO:0000313" key="13">
    <source>
        <dbReference type="EMBL" id="XAY03609.1"/>
    </source>
</evidence>
<keyword evidence="3 9" id="KW-0812">Transmembrane</keyword>
<evidence type="ECO:0000256" key="8">
    <source>
        <dbReference type="ARBA" id="ARBA00023136"/>
    </source>
</evidence>
<comment type="subcellular location">
    <subcellularLocation>
        <location evidence="1">Cell membrane</location>
        <topology evidence="1">Multi-pass membrane protein</topology>
    </subcellularLocation>
</comment>
<dbReference type="PANTHER" id="PTHR34820">
    <property type="entry name" value="INNER MEMBRANE PROTEIN YEBZ"/>
    <property type="match status" value="1"/>
</dbReference>